<evidence type="ECO:0000256" key="1">
    <source>
        <dbReference type="ARBA" id="ARBA00004997"/>
    </source>
</evidence>
<keyword evidence="4 13" id="KW-0808">Transferase</keyword>
<organism evidence="16 17">
    <name type="scientific">Desulfonatronum thiosulfatophilum</name>
    <dbReference type="NCBI Taxonomy" id="617002"/>
    <lineage>
        <taxon>Bacteria</taxon>
        <taxon>Pseudomonadati</taxon>
        <taxon>Thermodesulfobacteriota</taxon>
        <taxon>Desulfovibrionia</taxon>
        <taxon>Desulfovibrionales</taxon>
        <taxon>Desulfonatronaceae</taxon>
        <taxon>Desulfonatronum</taxon>
    </lineage>
</organism>
<dbReference type="RefSeq" id="WP_092119222.1">
    <property type="nucleotide sequence ID" value="NZ_FMXO01000007.1"/>
</dbReference>
<dbReference type="Gene3D" id="3.20.20.60">
    <property type="entry name" value="Phosphoenolpyruvate-binding domains"/>
    <property type="match status" value="1"/>
</dbReference>
<evidence type="ECO:0000259" key="15">
    <source>
        <dbReference type="Pfam" id="PF02887"/>
    </source>
</evidence>
<evidence type="ECO:0000256" key="7">
    <source>
        <dbReference type="ARBA" id="ARBA00022777"/>
    </source>
</evidence>
<evidence type="ECO:0000256" key="3">
    <source>
        <dbReference type="ARBA" id="ARBA00012142"/>
    </source>
</evidence>
<comment type="similarity">
    <text evidence="2 13">Belongs to the pyruvate kinase family.</text>
</comment>
<dbReference type="GO" id="GO:0030955">
    <property type="term" value="F:potassium ion binding"/>
    <property type="evidence" value="ECO:0007669"/>
    <property type="project" value="UniProtKB-UniRule"/>
</dbReference>
<evidence type="ECO:0000256" key="13">
    <source>
        <dbReference type="RuleBase" id="RU000504"/>
    </source>
</evidence>
<dbReference type="EC" id="2.7.1.40" evidence="3 12"/>
<dbReference type="Pfam" id="PF00224">
    <property type="entry name" value="PK"/>
    <property type="match status" value="1"/>
</dbReference>
<gene>
    <name evidence="16" type="ORF">SAMN05660653_01407</name>
</gene>
<dbReference type="InterPro" id="IPR001697">
    <property type="entry name" value="Pyr_Knase"/>
</dbReference>
<evidence type="ECO:0000256" key="9">
    <source>
        <dbReference type="ARBA" id="ARBA00022842"/>
    </source>
</evidence>
<dbReference type="EMBL" id="FMXO01000007">
    <property type="protein sequence ID" value="SDB29321.1"/>
    <property type="molecule type" value="Genomic_DNA"/>
</dbReference>
<comment type="pathway">
    <text evidence="1 13">Carbohydrate degradation; glycolysis; pyruvate from D-glyceraldehyde 3-phosphate: step 5/5.</text>
</comment>
<evidence type="ECO:0000313" key="16">
    <source>
        <dbReference type="EMBL" id="SDB29321.1"/>
    </source>
</evidence>
<evidence type="ECO:0000313" key="17">
    <source>
        <dbReference type="Proteomes" id="UP000198771"/>
    </source>
</evidence>
<dbReference type="SUPFAM" id="SSF50800">
    <property type="entry name" value="PK beta-barrel domain-like"/>
    <property type="match status" value="1"/>
</dbReference>
<dbReference type="GO" id="GO:0016301">
    <property type="term" value="F:kinase activity"/>
    <property type="evidence" value="ECO:0007669"/>
    <property type="project" value="UniProtKB-KW"/>
</dbReference>
<keyword evidence="7 13" id="KW-0418">Kinase</keyword>
<dbReference type="InterPro" id="IPR015793">
    <property type="entry name" value="Pyrv_Knase_brl"/>
</dbReference>
<dbReference type="Gene3D" id="3.40.1380.20">
    <property type="entry name" value="Pyruvate kinase, C-terminal domain"/>
    <property type="match status" value="1"/>
</dbReference>
<reference evidence="16 17" key="1">
    <citation type="submission" date="2016-10" db="EMBL/GenBank/DDBJ databases">
        <authorList>
            <person name="de Groot N.N."/>
        </authorList>
    </citation>
    <scope>NUCLEOTIDE SEQUENCE [LARGE SCALE GENOMIC DNA]</scope>
    <source>
        <strain evidence="16 17">ASO4-2</strain>
    </source>
</reference>
<dbReference type="Proteomes" id="UP000198771">
    <property type="component" value="Unassembled WGS sequence"/>
</dbReference>
<keyword evidence="6" id="KW-0547">Nucleotide-binding</keyword>
<dbReference type="InterPro" id="IPR015806">
    <property type="entry name" value="Pyrv_Knase_insert_dom_sf"/>
</dbReference>
<dbReference type="InterPro" id="IPR036918">
    <property type="entry name" value="Pyrv_Knase_C_sf"/>
</dbReference>
<evidence type="ECO:0000256" key="12">
    <source>
        <dbReference type="NCBIfam" id="TIGR01064"/>
    </source>
</evidence>
<dbReference type="UniPathway" id="UPA00109">
    <property type="reaction ID" value="UER00188"/>
</dbReference>
<dbReference type="GO" id="GO:0005524">
    <property type="term" value="F:ATP binding"/>
    <property type="evidence" value="ECO:0007669"/>
    <property type="project" value="UniProtKB-KW"/>
</dbReference>
<dbReference type="GO" id="GO:0004743">
    <property type="term" value="F:pyruvate kinase activity"/>
    <property type="evidence" value="ECO:0007669"/>
    <property type="project" value="UniProtKB-UniRule"/>
</dbReference>
<evidence type="ECO:0000256" key="4">
    <source>
        <dbReference type="ARBA" id="ARBA00022679"/>
    </source>
</evidence>
<dbReference type="InterPro" id="IPR015813">
    <property type="entry name" value="Pyrv/PenolPyrv_kinase-like_dom"/>
</dbReference>
<keyword evidence="8" id="KW-0067">ATP-binding</keyword>
<proteinExistence type="inferred from homology"/>
<protein>
    <recommendedName>
        <fullName evidence="3 12">Pyruvate kinase</fullName>
        <ecNumber evidence="3 12">2.7.1.40</ecNumber>
    </recommendedName>
</protein>
<name>A0A1G6C930_9BACT</name>
<keyword evidence="5" id="KW-0479">Metal-binding</keyword>
<dbReference type="STRING" id="617002.SAMN05660653_01407"/>
<evidence type="ECO:0000256" key="6">
    <source>
        <dbReference type="ARBA" id="ARBA00022741"/>
    </source>
</evidence>
<dbReference type="NCBIfam" id="NF004491">
    <property type="entry name" value="PRK05826.1"/>
    <property type="match status" value="1"/>
</dbReference>
<evidence type="ECO:0000256" key="5">
    <source>
        <dbReference type="ARBA" id="ARBA00022723"/>
    </source>
</evidence>
<keyword evidence="11 16" id="KW-0670">Pyruvate</keyword>
<dbReference type="AlphaFoldDB" id="A0A1G6C930"/>
<feature type="domain" description="Pyruvate kinase barrel" evidence="14">
    <location>
        <begin position="3"/>
        <end position="325"/>
    </location>
</feature>
<dbReference type="Gene3D" id="2.40.33.10">
    <property type="entry name" value="PK beta-barrel domain-like"/>
    <property type="match status" value="1"/>
</dbReference>
<evidence type="ECO:0000256" key="11">
    <source>
        <dbReference type="ARBA" id="ARBA00023317"/>
    </source>
</evidence>
<dbReference type="InterPro" id="IPR015795">
    <property type="entry name" value="Pyrv_Knase_C"/>
</dbReference>
<keyword evidence="9 13" id="KW-0460">Magnesium</keyword>
<keyword evidence="10 13" id="KW-0324">Glycolysis</keyword>
<sequence>MHCKIIATLGPASLDYEVMKAMVQYGVRIFRLNFSHADAKFFVPAMEMIRRVEAELDMPLTAMGDLCGPKVRIGEVEGSPLQVNKGGHVLLGPLERKESGKTPFISLEIPLLLQGLQVGMPVNLSDGMLQFKVSRVIVENELYELEAQNAGYLSSHKGISFPGKSHPIKALTEKDRKDVREALEIGIDALALSFVQDASDVADLQDLIRDLGTWVPVIAKLERQNAVENLDAILALADGVMVARGDLGLECPLSALPVIQKRIIRACRHAQKPAIVATQMLLSMVKNPVPTRAECTDVANAIMDGADCIMLSEETAIGNYPVETVRNMNDIAREAEQYYLERLGEPYFPKKEKNPGKYLAYAACLLADNAESKALVCHSTSGITARMLSSRRPARPIYALTSNERVMRSLNFVWGVHPRLVDAEPESHMARAAGFIQRFDGFKPGDGLIITSGQKTPGQKDISTNQIKIYIK</sequence>
<evidence type="ECO:0000256" key="2">
    <source>
        <dbReference type="ARBA" id="ARBA00008663"/>
    </source>
</evidence>
<evidence type="ECO:0000256" key="8">
    <source>
        <dbReference type="ARBA" id="ARBA00022840"/>
    </source>
</evidence>
<comment type="catalytic activity">
    <reaction evidence="13">
        <text>pyruvate + ATP = phosphoenolpyruvate + ADP + H(+)</text>
        <dbReference type="Rhea" id="RHEA:18157"/>
        <dbReference type="ChEBI" id="CHEBI:15361"/>
        <dbReference type="ChEBI" id="CHEBI:15378"/>
        <dbReference type="ChEBI" id="CHEBI:30616"/>
        <dbReference type="ChEBI" id="CHEBI:58702"/>
        <dbReference type="ChEBI" id="CHEBI:456216"/>
        <dbReference type="EC" id="2.7.1.40"/>
    </reaction>
</comment>
<accession>A0A1G6C930</accession>
<dbReference type="OrthoDB" id="9812123at2"/>
<evidence type="ECO:0000259" key="14">
    <source>
        <dbReference type="Pfam" id="PF00224"/>
    </source>
</evidence>
<evidence type="ECO:0000256" key="10">
    <source>
        <dbReference type="ARBA" id="ARBA00023152"/>
    </source>
</evidence>
<feature type="domain" description="Pyruvate kinase C-terminal" evidence="15">
    <location>
        <begin position="359"/>
        <end position="469"/>
    </location>
</feature>
<dbReference type="PRINTS" id="PR01050">
    <property type="entry name" value="PYRUVTKNASE"/>
</dbReference>
<dbReference type="NCBIfam" id="TIGR01064">
    <property type="entry name" value="pyruv_kin"/>
    <property type="match status" value="1"/>
</dbReference>
<dbReference type="PANTHER" id="PTHR11817">
    <property type="entry name" value="PYRUVATE KINASE"/>
    <property type="match status" value="1"/>
</dbReference>
<dbReference type="SUPFAM" id="SSF51621">
    <property type="entry name" value="Phosphoenolpyruvate/pyruvate domain"/>
    <property type="match status" value="1"/>
</dbReference>
<dbReference type="GO" id="GO:0000287">
    <property type="term" value="F:magnesium ion binding"/>
    <property type="evidence" value="ECO:0007669"/>
    <property type="project" value="UniProtKB-UniRule"/>
</dbReference>
<dbReference type="Pfam" id="PF02887">
    <property type="entry name" value="PK_C"/>
    <property type="match status" value="1"/>
</dbReference>
<keyword evidence="17" id="KW-1185">Reference proteome</keyword>
<dbReference type="InterPro" id="IPR011037">
    <property type="entry name" value="Pyrv_Knase-like_insert_dom_sf"/>
</dbReference>
<dbReference type="InterPro" id="IPR040442">
    <property type="entry name" value="Pyrv_kinase-like_dom_sf"/>
</dbReference>
<dbReference type="SUPFAM" id="SSF52935">
    <property type="entry name" value="PK C-terminal domain-like"/>
    <property type="match status" value="1"/>
</dbReference>